<feature type="region of interest" description="Disordered" evidence="6">
    <location>
        <begin position="1"/>
        <end position="30"/>
    </location>
</feature>
<evidence type="ECO:0008006" key="9">
    <source>
        <dbReference type="Google" id="ProtNLM"/>
    </source>
</evidence>
<evidence type="ECO:0000313" key="8">
    <source>
        <dbReference type="Proteomes" id="UP000812966"/>
    </source>
</evidence>
<dbReference type="PANTHER" id="PTHR13278:SF0">
    <property type="entry name" value="ZINC FINGER PROTEIN 830"/>
    <property type="match status" value="1"/>
</dbReference>
<comment type="subcellular location">
    <subcellularLocation>
        <location evidence="1">Nucleus</location>
    </subcellularLocation>
</comment>
<feature type="compositionally biased region" description="Polar residues" evidence="6">
    <location>
        <begin position="186"/>
        <end position="199"/>
    </location>
</feature>
<dbReference type="GO" id="GO:0044773">
    <property type="term" value="P:mitotic DNA damage checkpoint signaling"/>
    <property type="evidence" value="ECO:0007669"/>
    <property type="project" value="TreeGrafter"/>
</dbReference>
<reference evidence="7" key="1">
    <citation type="submission" date="2020-04" db="EMBL/GenBank/DDBJ databases">
        <title>Analysis of mating type loci in Filobasidium floriforme.</title>
        <authorList>
            <person name="Nowrousian M."/>
        </authorList>
    </citation>
    <scope>NUCLEOTIDE SEQUENCE</scope>
    <source>
        <strain evidence="7">CBS 6242</strain>
    </source>
</reference>
<dbReference type="GO" id="GO:0008270">
    <property type="term" value="F:zinc ion binding"/>
    <property type="evidence" value="ECO:0007669"/>
    <property type="project" value="UniProtKB-KW"/>
</dbReference>
<evidence type="ECO:0000256" key="6">
    <source>
        <dbReference type="SAM" id="MobiDB-lite"/>
    </source>
</evidence>
<sequence length="285" mass="30755">MSDARSLLRAHKAQAGSSQQVQDPHATTTAKGELRCSICVVSVKHWSAHTASKQHRTSLQRVKAEEDKAAAKAAKRRKPDPVSAQDVMEEGPAAVSGNDADDEERQTKRSKVDGLKTSGQAAPAPAIVDDELDSFLSSIAGIAADPGPSSASDSNPRPATKKAYKPSQPEAPTLYEAAPTLFVPDNGSTITAAPTSASNPFAGRLTAQTEGPVLPDAGVVEPEEEEETEAERHARAQREEREEIIDRLEEETRAQEDADDRVQTLKAKLEAVKRQRRERLAKKQQ</sequence>
<dbReference type="AlphaFoldDB" id="A0A8K0JM15"/>
<keyword evidence="3" id="KW-0863">Zinc-finger</keyword>
<evidence type="ECO:0000256" key="2">
    <source>
        <dbReference type="ARBA" id="ARBA00022723"/>
    </source>
</evidence>
<keyword evidence="5" id="KW-0539">Nucleus</keyword>
<dbReference type="EMBL" id="JABELV010000046">
    <property type="protein sequence ID" value="KAG7558292.1"/>
    <property type="molecule type" value="Genomic_DNA"/>
</dbReference>
<dbReference type="GO" id="GO:0005681">
    <property type="term" value="C:spliceosomal complex"/>
    <property type="evidence" value="ECO:0007669"/>
    <property type="project" value="InterPro"/>
</dbReference>
<accession>A0A8K0JM15</accession>
<dbReference type="InterPro" id="IPR040050">
    <property type="entry name" value="ZNF830-like"/>
</dbReference>
<comment type="caution">
    <text evidence="7">The sequence shown here is derived from an EMBL/GenBank/DDBJ whole genome shotgun (WGS) entry which is preliminary data.</text>
</comment>
<name>A0A8K0JM15_9TREE</name>
<protein>
    <recommendedName>
        <fullName evidence="9">Zinc finger protein 830</fullName>
    </recommendedName>
</protein>
<feature type="compositionally biased region" description="Basic and acidic residues" evidence="6">
    <location>
        <begin position="230"/>
        <end position="242"/>
    </location>
</feature>
<dbReference type="Proteomes" id="UP000812966">
    <property type="component" value="Unassembled WGS sequence"/>
</dbReference>
<evidence type="ECO:0000256" key="1">
    <source>
        <dbReference type="ARBA" id="ARBA00004123"/>
    </source>
</evidence>
<evidence type="ECO:0000256" key="5">
    <source>
        <dbReference type="ARBA" id="ARBA00023242"/>
    </source>
</evidence>
<keyword evidence="4" id="KW-0862">Zinc</keyword>
<feature type="compositionally biased region" description="Basic and acidic residues" evidence="6">
    <location>
        <begin position="105"/>
        <end position="114"/>
    </location>
</feature>
<feature type="compositionally biased region" description="Low complexity" evidence="6">
    <location>
        <begin position="140"/>
        <end position="154"/>
    </location>
</feature>
<dbReference type="GO" id="GO:0033260">
    <property type="term" value="P:nuclear DNA replication"/>
    <property type="evidence" value="ECO:0007669"/>
    <property type="project" value="TreeGrafter"/>
</dbReference>
<evidence type="ECO:0000256" key="3">
    <source>
        <dbReference type="ARBA" id="ARBA00022771"/>
    </source>
</evidence>
<gene>
    <name evidence="7" type="ORF">FFLO_02762</name>
</gene>
<feature type="compositionally biased region" description="Polar residues" evidence="6">
    <location>
        <begin position="15"/>
        <end position="30"/>
    </location>
</feature>
<proteinExistence type="predicted"/>
<evidence type="ECO:0000313" key="7">
    <source>
        <dbReference type="EMBL" id="KAG7558292.1"/>
    </source>
</evidence>
<dbReference type="GO" id="GO:0033314">
    <property type="term" value="P:mitotic DNA replication checkpoint signaling"/>
    <property type="evidence" value="ECO:0007669"/>
    <property type="project" value="TreeGrafter"/>
</dbReference>
<organism evidence="7 8">
    <name type="scientific">Filobasidium floriforme</name>
    <dbReference type="NCBI Taxonomy" id="5210"/>
    <lineage>
        <taxon>Eukaryota</taxon>
        <taxon>Fungi</taxon>
        <taxon>Dikarya</taxon>
        <taxon>Basidiomycota</taxon>
        <taxon>Agaricomycotina</taxon>
        <taxon>Tremellomycetes</taxon>
        <taxon>Filobasidiales</taxon>
        <taxon>Filobasidiaceae</taxon>
        <taxon>Filobasidium</taxon>
    </lineage>
</organism>
<feature type="region of interest" description="Disordered" evidence="6">
    <location>
        <begin position="47"/>
        <end position="242"/>
    </location>
</feature>
<keyword evidence="8" id="KW-1185">Reference proteome</keyword>
<dbReference type="PANTHER" id="PTHR13278">
    <property type="entry name" value="ZINC FINGER PROTEIN 830"/>
    <property type="match status" value="1"/>
</dbReference>
<evidence type="ECO:0000256" key="4">
    <source>
        <dbReference type="ARBA" id="ARBA00022833"/>
    </source>
</evidence>
<keyword evidence="2" id="KW-0479">Metal-binding</keyword>
<dbReference type="GO" id="GO:0003676">
    <property type="term" value="F:nucleic acid binding"/>
    <property type="evidence" value="ECO:0007669"/>
    <property type="project" value="InterPro"/>
</dbReference>